<comment type="caution">
    <text evidence="2">The sequence shown here is derived from an EMBL/GenBank/DDBJ whole genome shotgun (WGS) entry which is preliminary data.</text>
</comment>
<dbReference type="Proteomes" id="UP000647416">
    <property type="component" value="Unassembled WGS sequence"/>
</dbReference>
<sequence length="210" mass="23788">MVVKKLFSGFWCAVMILSHFTFAYAAEETALSVTRNYNLVSEDTQDLYADFPMVISSSIGMDMSLSIQFRYLKNIFPADYADITITDLSTNSVIESYHLTSDNDFIAWGDVENEKHFLVTITQSIGNIKNIYTGYIETKFVPADFPVNIKLGSKEYYFNKGEEFSYIAMKKVGVNTGCYHAEDEDCVSTYKTSGVIDLLDNDGLITFYSY</sequence>
<proteinExistence type="predicted"/>
<organism evidence="2 3">
    <name type="scientific">Qingrenia yutianensis</name>
    <dbReference type="NCBI Taxonomy" id="2763676"/>
    <lineage>
        <taxon>Bacteria</taxon>
        <taxon>Bacillati</taxon>
        <taxon>Bacillota</taxon>
        <taxon>Clostridia</taxon>
        <taxon>Eubacteriales</taxon>
        <taxon>Oscillospiraceae</taxon>
        <taxon>Qingrenia</taxon>
    </lineage>
</organism>
<dbReference type="AlphaFoldDB" id="A0A926F9R2"/>
<protein>
    <submittedName>
        <fullName evidence="2">Uncharacterized protein</fullName>
    </submittedName>
</protein>
<keyword evidence="3" id="KW-1185">Reference proteome</keyword>
<name>A0A926F9R2_9FIRM</name>
<feature type="chain" id="PRO_5037991115" evidence="1">
    <location>
        <begin position="26"/>
        <end position="210"/>
    </location>
</feature>
<gene>
    <name evidence="2" type="ORF">H8706_06690</name>
</gene>
<reference evidence="2" key="1">
    <citation type="submission" date="2020-08" db="EMBL/GenBank/DDBJ databases">
        <title>Genome public.</title>
        <authorList>
            <person name="Liu C."/>
            <person name="Sun Q."/>
        </authorList>
    </citation>
    <scope>NUCLEOTIDE SEQUENCE</scope>
    <source>
        <strain evidence="2">NSJ-50</strain>
    </source>
</reference>
<keyword evidence="1" id="KW-0732">Signal</keyword>
<evidence type="ECO:0000313" key="2">
    <source>
        <dbReference type="EMBL" id="MBC8596555.1"/>
    </source>
</evidence>
<accession>A0A926F9R2</accession>
<evidence type="ECO:0000313" key="3">
    <source>
        <dbReference type="Proteomes" id="UP000647416"/>
    </source>
</evidence>
<dbReference type="RefSeq" id="WP_262432021.1">
    <property type="nucleotide sequence ID" value="NZ_JACRTE010000006.1"/>
</dbReference>
<dbReference type="EMBL" id="JACRTE010000006">
    <property type="protein sequence ID" value="MBC8596555.1"/>
    <property type="molecule type" value="Genomic_DNA"/>
</dbReference>
<evidence type="ECO:0000256" key="1">
    <source>
        <dbReference type="SAM" id="SignalP"/>
    </source>
</evidence>
<feature type="signal peptide" evidence="1">
    <location>
        <begin position="1"/>
        <end position="25"/>
    </location>
</feature>